<keyword evidence="3" id="KW-1185">Reference proteome</keyword>
<name>A0A9W6Z8B8_AMBMO</name>
<feature type="region of interest" description="Disordered" evidence="1">
    <location>
        <begin position="227"/>
        <end position="251"/>
    </location>
</feature>
<accession>A0A9W6Z8B8</accession>
<feature type="region of interest" description="Disordered" evidence="1">
    <location>
        <begin position="77"/>
        <end position="113"/>
    </location>
</feature>
<dbReference type="Proteomes" id="UP001165063">
    <property type="component" value="Unassembled WGS sequence"/>
</dbReference>
<dbReference type="EMBL" id="BSXU01007213">
    <property type="protein sequence ID" value="GMG56309.1"/>
    <property type="molecule type" value="Genomic_DNA"/>
</dbReference>
<evidence type="ECO:0000313" key="2">
    <source>
        <dbReference type="EMBL" id="GMG56309.1"/>
    </source>
</evidence>
<dbReference type="AlphaFoldDB" id="A0A9W6Z8B8"/>
<gene>
    <name evidence="2" type="ORF">Amon01_000837600</name>
</gene>
<sequence length="418" mass="46387">MKDTLTTATLYGIPLSLNSTPPQSAHGSLCRRSKARIPSYKTIACPSPSIVDQDMLICSNLLKRDAYPSCLSDPKFQAHTQQKRTKPQRGFRNWVKSHFSSKRHDKSNKFSSTRIDKTSSSYDIATYGSQLSCYESFRNLAIDESFRELENGLDYSALKKASSFPSFTNSSNTNEDQSPVSLPKKLAHEELNQLTSPLLSQFTEDDNSVLLDSIKQQMNKPIASITSSADAEIDDKPAPSPGPQEEQNSSKLITNSKDSVHQATTPLAEVTPFTDLEQQKALIKQGFQTQLFDSEESQDEDYCHEVNENEKEHTTDGGDCVSEIYMNTKIFNELKKDNEIHRALYYDDPGLDVENATQLQFGSLQQAQDDLCDSPVFNKVKMHVAGGGGNGCGNRMVSTTTTDMSIVTSPTEDVISFP</sequence>
<comment type="caution">
    <text evidence="2">The sequence shown here is derived from an EMBL/GenBank/DDBJ whole genome shotgun (WGS) entry which is preliminary data.</text>
</comment>
<evidence type="ECO:0000313" key="3">
    <source>
        <dbReference type="Proteomes" id="UP001165063"/>
    </source>
</evidence>
<organism evidence="2 3">
    <name type="scientific">Ambrosiozyma monospora</name>
    <name type="common">Yeast</name>
    <name type="synonym">Endomycopsis monosporus</name>
    <dbReference type="NCBI Taxonomy" id="43982"/>
    <lineage>
        <taxon>Eukaryota</taxon>
        <taxon>Fungi</taxon>
        <taxon>Dikarya</taxon>
        <taxon>Ascomycota</taxon>
        <taxon>Saccharomycotina</taxon>
        <taxon>Pichiomycetes</taxon>
        <taxon>Pichiales</taxon>
        <taxon>Pichiaceae</taxon>
        <taxon>Ambrosiozyma</taxon>
    </lineage>
</organism>
<protein>
    <submittedName>
        <fullName evidence="2">Unnamed protein product</fullName>
    </submittedName>
</protein>
<evidence type="ECO:0000256" key="1">
    <source>
        <dbReference type="SAM" id="MobiDB-lite"/>
    </source>
</evidence>
<reference evidence="2" key="1">
    <citation type="submission" date="2023-04" db="EMBL/GenBank/DDBJ databases">
        <title>Ambrosiozyma monospora NBRC 1965.</title>
        <authorList>
            <person name="Ichikawa N."/>
            <person name="Sato H."/>
            <person name="Tonouchi N."/>
        </authorList>
    </citation>
    <scope>NUCLEOTIDE SEQUENCE</scope>
    <source>
        <strain evidence="2">NBRC 1965</strain>
    </source>
</reference>
<proteinExistence type="predicted"/>